<dbReference type="Proteomes" id="UP000000483">
    <property type="component" value="Chromosome"/>
</dbReference>
<protein>
    <recommendedName>
        <fullName evidence="4">YD repeat protein</fullName>
    </recommendedName>
</protein>
<dbReference type="HOGENOM" id="CLU_284373_0_0_7"/>
<reference evidence="3" key="2">
    <citation type="submission" date="2011-03" db="EMBL/GenBank/DDBJ databases">
        <title>The complete genome of Desulfobacca acetoxidans DSM 11109.</title>
        <authorList>
            <consortium name="US DOE Joint Genome Institute (JGI-PGF)"/>
            <person name="Lucas S."/>
            <person name="Copeland A."/>
            <person name="Lapidus A."/>
            <person name="Bruce D."/>
            <person name="Goodwin L."/>
            <person name="Pitluck S."/>
            <person name="Peters L."/>
            <person name="Kyrpides N."/>
            <person name="Mavromatis K."/>
            <person name="Ivanova N."/>
            <person name="Ovchinnikova G."/>
            <person name="Teshima H."/>
            <person name="Detter J.C."/>
            <person name="Han C."/>
            <person name="Land M."/>
            <person name="Hauser L."/>
            <person name="Markowitz V."/>
            <person name="Cheng J.-F."/>
            <person name="Hugenholtz P."/>
            <person name="Woyke T."/>
            <person name="Wu D."/>
            <person name="Spring S."/>
            <person name="Schueler E."/>
            <person name="Brambilla E."/>
            <person name="Klenk H.-P."/>
            <person name="Eisen J.A."/>
        </authorList>
    </citation>
    <scope>NUCLEOTIDE SEQUENCE [LARGE SCALE GENOMIC DNA]</scope>
    <source>
        <strain evidence="3">ATCC 700848 / DSM 11109 / ASRB2</strain>
    </source>
</reference>
<accession>F2NEA6</accession>
<dbReference type="AlphaFoldDB" id="F2NEA6"/>
<gene>
    <name evidence="2" type="ordered locus">Desac_2937</name>
</gene>
<reference evidence="2 3" key="1">
    <citation type="journal article" date="2011" name="Stand. Genomic Sci.">
        <title>Complete genome sequence of the acetate-degrading sulfate reducer Desulfobacca acetoxidans type strain (ASRB2).</title>
        <authorList>
            <person name="Goker M."/>
            <person name="Teshima H."/>
            <person name="Lapidus A."/>
            <person name="Nolan M."/>
            <person name="Lucas S."/>
            <person name="Hammon N."/>
            <person name="Deshpande S."/>
            <person name="Cheng J.F."/>
            <person name="Tapia R."/>
            <person name="Han C."/>
            <person name="Goodwin L."/>
            <person name="Pitluck S."/>
            <person name="Huntemann M."/>
            <person name="Liolios K."/>
            <person name="Ivanova N."/>
            <person name="Pagani I."/>
            <person name="Mavromatis K."/>
            <person name="Ovchinikova G."/>
            <person name="Pati A."/>
            <person name="Chen A."/>
            <person name="Palaniappan K."/>
            <person name="Land M."/>
            <person name="Hauser L."/>
            <person name="Brambilla E.M."/>
            <person name="Rohde M."/>
            <person name="Spring S."/>
            <person name="Detter J.C."/>
            <person name="Woyke T."/>
            <person name="Bristow J."/>
            <person name="Eisen J.A."/>
            <person name="Markowitz V."/>
            <person name="Hugenholtz P."/>
            <person name="Kyrpides N.C."/>
            <person name="Klenk H.P."/>
        </authorList>
    </citation>
    <scope>NUCLEOTIDE SEQUENCE [LARGE SCALE GENOMIC DNA]</scope>
    <source>
        <strain evidence="3">ATCC 700848 / DSM 11109 / ASRB2</strain>
    </source>
</reference>
<dbReference type="KEGG" id="dao:Desac_2937"/>
<dbReference type="STRING" id="880072.Desac_2937"/>
<evidence type="ECO:0000256" key="1">
    <source>
        <dbReference type="SAM" id="SignalP"/>
    </source>
</evidence>
<proteinExistence type="predicted"/>
<keyword evidence="3" id="KW-1185">Reference proteome</keyword>
<name>F2NEA6_DESAR</name>
<dbReference type="EMBL" id="CP002629">
    <property type="protein sequence ID" value="AEB10736.1"/>
    <property type="molecule type" value="Genomic_DNA"/>
</dbReference>
<evidence type="ECO:0000313" key="3">
    <source>
        <dbReference type="Proteomes" id="UP000000483"/>
    </source>
</evidence>
<feature type="signal peptide" evidence="1">
    <location>
        <begin position="1"/>
        <end position="26"/>
    </location>
</feature>
<sequence>MRTMRFLFGCKVFLLLLIFSLHHAHAGPFVAYSLKEAESLVKKTGRANTDVIELGGITNLVGMIYDEKSNDLILVGQVNKGGHKANLDDFVVALRARCLDQVWPSVSIDKTPDTLKTAKQKVRFEGKLANTKFGKELLEADLVLKKLGLGLISSDIWGAKSYFDMSVDDARQRGVDENVSTRFWFHPLNSSLAKREGVFVIKDILIGVVPQVMSASVNGKKVEDITGFHDAVGERFADLLTQNFQDIAASHPEVGKLKVLFDLVGLAEGVRSLAQKPDVSFWLSQYSPDAVITPEDYDLLKREEKVNFGKQSVVMEIDGGIEIKALISTLKDGDITALKELVIRSKPQEPVLSWKVPLEGWQMPGYSQQGNIGVPDPPHNIGCSLNRKFSMSDKAISDLPISPSSLSGPIPKVDFHPNLPPQNFSHNVGGVMLRGAAKVQGAGDARVNLSQGNFSLVVDGANAQLAPEAFRKFITALWSVYFTNQDPGISIDPIAPGEEKQLVRYIGNVINNDLGRVMREADYTMKKWAVGTEKPNLPNFKDVDALTASHGLRYLGASRRFWFVPEEMKFTQGDGLLLFADGRMTLKTEYRFQDKSAKAEPADEAFAKFFTEQYQQIAAAYPVYQELFEYAKMVSLAKYLKEQGVPLFWFLMANKDLVMTEDSPGTVDALVKGSQHFAGLYLEGGVDLKSQGNYVYDPQAVQAIQRAVATQTSGGGETTISTRSSLTGTDFPAQPVSFAVDKKSYTSVPQHSLTSGRDCRGFRYQTDLAFRQGNQPGLELVRYFNPQKQDSGEFGNGWHLLIPYRLKPVGETKTNFKNLKLPEKMALVNLVSGDQEILTFSDTRYAIAGYVPDKLADSQIVGLFLMTDTSYRLADKLGNEFWFDQAGFLTDMIFSREHRFHLDYVRNTKDLLNYAAYDLKPEGADKVEIASLYLPRRLRITDRHTGDSDVFTFNDALGRVGYYPSRPEGRYRLLALMNNATFRLELQDETQIPFDRAGRFNGQLTLPEHPLVKTISWGNQKIIFDYTFGLDGQALIARALLMQPGDQAQPACLARYSYDEAGRLAKVSSPDTSRAARFPADSRIQRIALNHY</sequence>
<dbReference type="RefSeq" id="WP_013707845.1">
    <property type="nucleotide sequence ID" value="NC_015388.1"/>
</dbReference>
<evidence type="ECO:0000313" key="2">
    <source>
        <dbReference type="EMBL" id="AEB10736.1"/>
    </source>
</evidence>
<feature type="chain" id="PRO_5003282543" description="YD repeat protein" evidence="1">
    <location>
        <begin position="27"/>
        <end position="1092"/>
    </location>
</feature>
<keyword evidence="1" id="KW-0732">Signal</keyword>
<organism evidence="2 3">
    <name type="scientific">Desulfobacca acetoxidans (strain ATCC 700848 / DSM 11109 / ASRB2)</name>
    <dbReference type="NCBI Taxonomy" id="880072"/>
    <lineage>
        <taxon>Bacteria</taxon>
        <taxon>Pseudomonadati</taxon>
        <taxon>Thermodesulfobacteriota</taxon>
        <taxon>Desulfobaccia</taxon>
        <taxon>Desulfobaccales</taxon>
        <taxon>Desulfobaccaceae</taxon>
        <taxon>Desulfobacca</taxon>
    </lineage>
</organism>
<evidence type="ECO:0008006" key="4">
    <source>
        <dbReference type="Google" id="ProtNLM"/>
    </source>
</evidence>